<keyword evidence="1" id="KW-0732">Signal</keyword>
<sequence length="183" mass="21250">MWMFYAVFVATLLEVALVAGQDRYDDYVKDYFGSRVGFRIAYKRKDRTVVHHYIVPDKNTTWDQARQTCTQKAGFKLATFEDYVELRHLSSEYHRLYCTECNGLYWVGDRYHDVIRPVNSSEFVAFFSQTQTGVGVSVDREICNTIFLKRSELVGVGCNYEPKPESRSPLDVKGYVCTTMMKP</sequence>
<proteinExistence type="predicted"/>
<dbReference type="EMBL" id="JOJR01000133">
    <property type="protein sequence ID" value="RCN44296.1"/>
    <property type="molecule type" value="Genomic_DNA"/>
</dbReference>
<evidence type="ECO:0000256" key="1">
    <source>
        <dbReference type="SAM" id="SignalP"/>
    </source>
</evidence>
<accession>A0A368GIT8</accession>
<dbReference type="Gene3D" id="3.10.100.10">
    <property type="entry name" value="Mannose-Binding Protein A, subunit A"/>
    <property type="match status" value="1"/>
</dbReference>
<evidence type="ECO:0000313" key="2">
    <source>
        <dbReference type="EMBL" id="RCN44296.1"/>
    </source>
</evidence>
<dbReference type="InterPro" id="IPR016187">
    <property type="entry name" value="CTDL_fold"/>
</dbReference>
<feature type="chain" id="PRO_5016612625" description="C-type lectin domain-containing protein" evidence="1">
    <location>
        <begin position="21"/>
        <end position="183"/>
    </location>
</feature>
<organism evidence="2 3">
    <name type="scientific">Ancylostoma caninum</name>
    <name type="common">Dog hookworm</name>
    <dbReference type="NCBI Taxonomy" id="29170"/>
    <lineage>
        <taxon>Eukaryota</taxon>
        <taxon>Metazoa</taxon>
        <taxon>Ecdysozoa</taxon>
        <taxon>Nematoda</taxon>
        <taxon>Chromadorea</taxon>
        <taxon>Rhabditida</taxon>
        <taxon>Rhabditina</taxon>
        <taxon>Rhabditomorpha</taxon>
        <taxon>Strongyloidea</taxon>
        <taxon>Ancylostomatidae</taxon>
        <taxon>Ancylostomatinae</taxon>
        <taxon>Ancylostoma</taxon>
    </lineage>
</organism>
<keyword evidence="3" id="KW-1185">Reference proteome</keyword>
<dbReference type="CDD" id="cd00037">
    <property type="entry name" value="CLECT"/>
    <property type="match status" value="1"/>
</dbReference>
<name>A0A368GIT8_ANCCA</name>
<dbReference type="Proteomes" id="UP000252519">
    <property type="component" value="Unassembled WGS sequence"/>
</dbReference>
<dbReference type="STRING" id="29170.A0A368GIT8"/>
<comment type="caution">
    <text evidence="2">The sequence shown here is derived from an EMBL/GenBank/DDBJ whole genome shotgun (WGS) entry which is preliminary data.</text>
</comment>
<dbReference type="InterPro" id="IPR016186">
    <property type="entry name" value="C-type_lectin-like/link_sf"/>
</dbReference>
<dbReference type="SUPFAM" id="SSF56436">
    <property type="entry name" value="C-type lectin-like"/>
    <property type="match status" value="1"/>
</dbReference>
<protein>
    <recommendedName>
        <fullName evidence="4">C-type lectin domain-containing protein</fullName>
    </recommendedName>
</protein>
<reference evidence="2 3" key="1">
    <citation type="submission" date="2014-10" db="EMBL/GenBank/DDBJ databases">
        <title>Draft genome of the hookworm Ancylostoma caninum.</title>
        <authorList>
            <person name="Mitreva M."/>
        </authorList>
    </citation>
    <scope>NUCLEOTIDE SEQUENCE [LARGE SCALE GENOMIC DNA]</scope>
    <source>
        <strain evidence="2 3">Baltimore</strain>
    </source>
</reference>
<gene>
    <name evidence="2" type="ORF">ANCCAN_09728</name>
</gene>
<dbReference type="AlphaFoldDB" id="A0A368GIT8"/>
<evidence type="ECO:0008006" key="4">
    <source>
        <dbReference type="Google" id="ProtNLM"/>
    </source>
</evidence>
<feature type="signal peptide" evidence="1">
    <location>
        <begin position="1"/>
        <end position="20"/>
    </location>
</feature>
<evidence type="ECO:0000313" key="3">
    <source>
        <dbReference type="Proteomes" id="UP000252519"/>
    </source>
</evidence>
<dbReference type="OrthoDB" id="10306126at2759"/>